<name>A0A1V1NR24_9BACT</name>
<evidence type="ECO:0000313" key="2">
    <source>
        <dbReference type="Proteomes" id="UP000189670"/>
    </source>
</evidence>
<sequence>RIEIDDTLVKGKDVYIYAGKNSNAEGNLLDGYANVELTMASFGPNIANPDADMDIVENNIIDLTGDTRIQAFKDVNLEAKEGVGGKDRGTEAGTMLSISLIPYGSPLSDNSTITSTNQVNIGNEVEIEAAINNMSIVRILPMTIDGVEQLPISRLGTQLTTAEKQALGLSADIKYDYQELKFKNVTDETQEFANKIAQKILMWSNPKVWMFLIFPMKA</sequence>
<reference evidence="2" key="1">
    <citation type="submission" date="2012-11" db="EMBL/GenBank/DDBJ databases">
        <authorList>
            <person name="Lucero-Rivera Y.E."/>
            <person name="Tovar-Ramirez D."/>
        </authorList>
    </citation>
    <scope>NUCLEOTIDE SEQUENCE [LARGE SCALE GENOMIC DNA]</scope>
    <source>
        <strain evidence="2">Araruama</strain>
    </source>
</reference>
<gene>
    <name evidence="1" type="ORF">OMM_14945</name>
</gene>
<protein>
    <submittedName>
        <fullName evidence="1">Uncharacterized protein</fullName>
    </submittedName>
</protein>
<comment type="caution">
    <text evidence="1">The sequence shown here is derived from an EMBL/GenBank/DDBJ whole genome shotgun (WGS) entry which is preliminary data.</text>
</comment>
<organism evidence="1 2">
    <name type="scientific">Candidatus Magnetoglobus multicellularis str. Araruama</name>
    <dbReference type="NCBI Taxonomy" id="890399"/>
    <lineage>
        <taxon>Bacteria</taxon>
        <taxon>Pseudomonadati</taxon>
        <taxon>Thermodesulfobacteriota</taxon>
        <taxon>Desulfobacteria</taxon>
        <taxon>Desulfobacterales</taxon>
        <taxon>Desulfobacteraceae</taxon>
        <taxon>Candidatus Magnetoglobus</taxon>
    </lineage>
</organism>
<feature type="non-terminal residue" evidence="1">
    <location>
        <position position="1"/>
    </location>
</feature>
<dbReference type="AlphaFoldDB" id="A0A1V1NR24"/>
<dbReference type="Proteomes" id="UP000189670">
    <property type="component" value="Unassembled WGS sequence"/>
</dbReference>
<accession>A0A1V1NR24</accession>
<proteinExistence type="predicted"/>
<dbReference type="EMBL" id="ATBP01003310">
    <property type="protein sequence ID" value="ETR65018.1"/>
    <property type="molecule type" value="Genomic_DNA"/>
</dbReference>
<evidence type="ECO:0000313" key="1">
    <source>
        <dbReference type="EMBL" id="ETR65018.1"/>
    </source>
</evidence>